<protein>
    <recommendedName>
        <fullName evidence="2">dCTP deaminase</fullName>
    </recommendedName>
</protein>
<organism evidence="1">
    <name type="scientific">Menopon gallinae</name>
    <name type="common">poultry shaft louse</name>
    <dbReference type="NCBI Taxonomy" id="328185"/>
    <lineage>
        <taxon>Eukaryota</taxon>
        <taxon>Metazoa</taxon>
        <taxon>Ecdysozoa</taxon>
        <taxon>Arthropoda</taxon>
        <taxon>Hexapoda</taxon>
        <taxon>Insecta</taxon>
        <taxon>Pterygota</taxon>
        <taxon>Neoptera</taxon>
        <taxon>Paraneoptera</taxon>
        <taxon>Psocodea</taxon>
        <taxon>Troctomorpha</taxon>
        <taxon>Phthiraptera</taxon>
        <taxon>Amblycera</taxon>
        <taxon>Menoponidae</taxon>
        <taxon>Menopon</taxon>
    </lineage>
</organism>
<accession>A0AAW2H8Y6</accession>
<evidence type="ECO:0000313" key="1">
    <source>
        <dbReference type="EMBL" id="KAL0266155.1"/>
    </source>
</evidence>
<gene>
    <name evidence="1" type="ORF">PYX00_011871</name>
</gene>
<sequence>MIKGVLSSDIPINEYAAINQLGYPNMMITASGGRVRIKEIAASTFRPYDINVCKLEPVGPSFRISFANGFLFVGYGLPSIERNYFPHPGFHFNLVKAGDAYKIMVYGVMCMELFEIRKVDIDMSEMVRIGLTFGHQPRAVRQKNFYGSDKYSRNLSREKLTSSLLRGF</sequence>
<name>A0AAW2H8Y6_9NEOP</name>
<dbReference type="EMBL" id="JARGDH010000006">
    <property type="protein sequence ID" value="KAL0266155.1"/>
    <property type="molecule type" value="Genomic_DNA"/>
</dbReference>
<comment type="caution">
    <text evidence="1">The sequence shown here is derived from an EMBL/GenBank/DDBJ whole genome shotgun (WGS) entry which is preliminary data.</text>
</comment>
<evidence type="ECO:0008006" key="2">
    <source>
        <dbReference type="Google" id="ProtNLM"/>
    </source>
</evidence>
<proteinExistence type="predicted"/>
<dbReference type="AlphaFoldDB" id="A0AAW2H8Y6"/>
<reference evidence="1" key="1">
    <citation type="journal article" date="2024" name="Gigascience">
        <title>Chromosome-level genome of the poultry shaft louse Menopon gallinae provides insight into the host-switching and adaptive evolution of parasitic lice.</title>
        <authorList>
            <person name="Xu Y."/>
            <person name="Ma L."/>
            <person name="Liu S."/>
            <person name="Liang Y."/>
            <person name="Liu Q."/>
            <person name="He Z."/>
            <person name="Tian L."/>
            <person name="Duan Y."/>
            <person name="Cai W."/>
            <person name="Li H."/>
            <person name="Song F."/>
        </authorList>
    </citation>
    <scope>NUCLEOTIDE SEQUENCE</scope>
    <source>
        <strain evidence="1">Cailab_2023a</strain>
    </source>
</reference>